<dbReference type="InterPro" id="IPR005079">
    <property type="entry name" value="Peptidase_C45_hydrolase"/>
</dbReference>
<name>A0ABV3LA58_9RHOB</name>
<evidence type="ECO:0000313" key="2">
    <source>
        <dbReference type="EMBL" id="MEV8468382.1"/>
    </source>
</evidence>
<sequence>MSVRFQAISEDDPGPIWAGMFKDYWPAYREWWAREGLTARPTYLESRIALRRHMPEILPLYEDLCDLAGGSDSAARFLSYYCPPRYLSGCSQAVWRGDAPLLVRNYDYHPRAFDGILMKSHWQGRAVIGMTDGLFGLVDGMNDAGLVVSLTFGGRREVGEGFGVPLILRYILQTCETVAEAEKVLRRVPCHMSYNVTALDRSMRFVTAYLTPDRPTIISNTPVATNHQERVEWSSHARFTATVEREKFLLNRLTLHPETADRFIASFLKPPLYSTAFSRGFGTLYTAAYLPAEGAMQLRWPMHTWTQSFDSFTPGAQLVAFPDPEPGAIV</sequence>
<reference evidence="2 3" key="1">
    <citation type="submission" date="2024-07" db="EMBL/GenBank/DDBJ databases">
        <authorList>
            <person name="Kang M."/>
        </authorList>
    </citation>
    <scope>NUCLEOTIDE SEQUENCE [LARGE SCALE GENOMIC DNA]</scope>
    <source>
        <strain evidence="2 3">DFM31</strain>
    </source>
</reference>
<feature type="domain" description="Peptidase C45 hydrolase" evidence="1">
    <location>
        <begin position="97"/>
        <end position="301"/>
    </location>
</feature>
<keyword evidence="3" id="KW-1185">Reference proteome</keyword>
<dbReference type="Gene3D" id="3.60.60.10">
    <property type="entry name" value="Penicillin V Acylase, Chain A"/>
    <property type="match status" value="1"/>
</dbReference>
<dbReference type="InterPro" id="IPR047794">
    <property type="entry name" value="C45_proenzyme-like"/>
</dbReference>
<accession>A0ABV3LA58</accession>
<dbReference type="SUPFAM" id="SSF56235">
    <property type="entry name" value="N-terminal nucleophile aminohydrolases (Ntn hydrolases)"/>
    <property type="match status" value="1"/>
</dbReference>
<dbReference type="EMBL" id="JBFBVU010000027">
    <property type="protein sequence ID" value="MEV8468382.1"/>
    <property type="molecule type" value="Genomic_DNA"/>
</dbReference>
<comment type="caution">
    <text evidence="2">The sequence shown here is derived from an EMBL/GenBank/DDBJ whole genome shotgun (WGS) entry which is preliminary data.</text>
</comment>
<evidence type="ECO:0000313" key="3">
    <source>
        <dbReference type="Proteomes" id="UP001553161"/>
    </source>
</evidence>
<organism evidence="2 3">
    <name type="scientific">Meridianimarinicoccus marinus</name>
    <dbReference type="NCBI Taxonomy" id="3231483"/>
    <lineage>
        <taxon>Bacteria</taxon>
        <taxon>Pseudomonadati</taxon>
        <taxon>Pseudomonadota</taxon>
        <taxon>Alphaproteobacteria</taxon>
        <taxon>Rhodobacterales</taxon>
        <taxon>Paracoccaceae</taxon>
        <taxon>Meridianimarinicoccus</taxon>
    </lineage>
</organism>
<protein>
    <submittedName>
        <fullName evidence="2">C45 family peptidase</fullName>
    </submittedName>
</protein>
<evidence type="ECO:0000259" key="1">
    <source>
        <dbReference type="Pfam" id="PF03417"/>
    </source>
</evidence>
<dbReference type="Proteomes" id="UP001553161">
    <property type="component" value="Unassembled WGS sequence"/>
</dbReference>
<proteinExistence type="predicted"/>
<dbReference type="RefSeq" id="WP_366194332.1">
    <property type="nucleotide sequence ID" value="NZ_JBFBVU010000027.1"/>
</dbReference>
<dbReference type="Pfam" id="PF03417">
    <property type="entry name" value="AAT"/>
    <property type="match status" value="1"/>
</dbReference>
<dbReference type="NCBIfam" id="NF040521">
    <property type="entry name" value="C45_proenzyme"/>
    <property type="match status" value="1"/>
</dbReference>
<gene>
    <name evidence="2" type="ORF">AB0T83_16520</name>
</gene>
<dbReference type="InterPro" id="IPR029055">
    <property type="entry name" value="Ntn_hydrolases_N"/>
</dbReference>